<dbReference type="SUPFAM" id="SSF88713">
    <property type="entry name" value="Glycoside hydrolase/deacetylase"/>
    <property type="match status" value="1"/>
</dbReference>
<dbReference type="PANTHER" id="PTHR45985">
    <property type="match status" value="1"/>
</dbReference>
<keyword evidence="3" id="KW-1185">Reference proteome</keyword>
<evidence type="ECO:0000313" key="2">
    <source>
        <dbReference type="EMBL" id="NGN40434.1"/>
    </source>
</evidence>
<proteinExistence type="predicted"/>
<feature type="signal peptide" evidence="1">
    <location>
        <begin position="1"/>
        <end position="23"/>
    </location>
</feature>
<dbReference type="AlphaFoldDB" id="A0A7C9R5C0"/>
<gene>
    <name evidence="2" type="ORF">G6N74_05105</name>
</gene>
<dbReference type="EMBL" id="JAAKZG010000002">
    <property type="protein sequence ID" value="NGN40434.1"/>
    <property type="molecule type" value="Genomic_DNA"/>
</dbReference>
<sequence length="337" mass="36949">MSVAFRVCLLASVSLSLAMPASAKPADAPASVKPQYVIISFDGAHELAQWQRSRNLAARTGASFTYFLSCVFLLTRENRSQYVAPGKSAGRSNVGFAQSKDEVRARLGQIWLARSEGHDIASHACGHFDGKDWTKADWLKEFSAFSTILRDAYTINGIAGEPEGWRRFAETGIKGFRAPYLSTSKNLYAALGEANFSYDASSVSRGPAEPATVNGIARFALPQIPEGPNKRRVIAMDYNMFVRHSGGFEREDKDAAFENRAYDAFKTAFDGEYKGGRIPLEMGFHFTLMNGGAYWRALERFAGEVCVKADVKCVSYAQYLAEVGRKPDPQQTSAPGG</sequence>
<dbReference type="GO" id="GO:0005975">
    <property type="term" value="P:carbohydrate metabolic process"/>
    <property type="evidence" value="ECO:0007669"/>
    <property type="project" value="InterPro"/>
</dbReference>
<dbReference type="RefSeq" id="WP_165115051.1">
    <property type="nucleotide sequence ID" value="NZ_JAAKZG010000002.1"/>
</dbReference>
<protein>
    <submittedName>
        <fullName evidence="2">Polysaccharide deacetylase</fullName>
    </submittedName>
</protein>
<dbReference type="InterPro" id="IPR011330">
    <property type="entry name" value="Glyco_hydro/deAcase_b/a-brl"/>
</dbReference>
<reference evidence="2 3" key="1">
    <citation type="submission" date="2020-02" db="EMBL/GenBank/DDBJ databases">
        <title>Genome sequence of the type strain CGMCC 1.15528 of Mesorhizobium zhangyense.</title>
        <authorList>
            <person name="Gao J."/>
            <person name="Sun J."/>
        </authorList>
    </citation>
    <scope>NUCLEOTIDE SEQUENCE [LARGE SCALE GENOMIC DNA]</scope>
    <source>
        <strain evidence="2 3">CGMCC 1.15528</strain>
    </source>
</reference>
<accession>A0A7C9R5C0</accession>
<feature type="chain" id="PRO_5028877488" evidence="1">
    <location>
        <begin position="24"/>
        <end position="337"/>
    </location>
</feature>
<dbReference type="Gene3D" id="3.20.20.370">
    <property type="entry name" value="Glycoside hydrolase/deacetylase"/>
    <property type="match status" value="1"/>
</dbReference>
<keyword evidence="1" id="KW-0732">Signal</keyword>
<comment type="caution">
    <text evidence="2">The sequence shown here is derived from an EMBL/GenBank/DDBJ whole genome shotgun (WGS) entry which is preliminary data.</text>
</comment>
<evidence type="ECO:0000256" key="1">
    <source>
        <dbReference type="SAM" id="SignalP"/>
    </source>
</evidence>
<dbReference type="Proteomes" id="UP000481252">
    <property type="component" value="Unassembled WGS sequence"/>
</dbReference>
<dbReference type="InterPro" id="IPR052740">
    <property type="entry name" value="CE4"/>
</dbReference>
<name>A0A7C9R5C0_9HYPH</name>
<organism evidence="2 3">
    <name type="scientific">Mesorhizobium zhangyense</name>
    <dbReference type="NCBI Taxonomy" id="1776730"/>
    <lineage>
        <taxon>Bacteria</taxon>
        <taxon>Pseudomonadati</taxon>
        <taxon>Pseudomonadota</taxon>
        <taxon>Alphaproteobacteria</taxon>
        <taxon>Hyphomicrobiales</taxon>
        <taxon>Phyllobacteriaceae</taxon>
        <taxon>Mesorhizobium</taxon>
    </lineage>
</organism>
<dbReference type="PANTHER" id="PTHR45985:SF3">
    <property type="entry name" value="CHITIN DEACETYLASE-LIKE 4"/>
    <property type="match status" value="1"/>
</dbReference>
<evidence type="ECO:0000313" key="3">
    <source>
        <dbReference type="Proteomes" id="UP000481252"/>
    </source>
</evidence>